<dbReference type="SUPFAM" id="SSF54995">
    <property type="entry name" value="Ribosomal protein S6"/>
    <property type="match status" value="1"/>
</dbReference>
<dbReference type="GO" id="GO:1990904">
    <property type="term" value="C:ribonucleoprotein complex"/>
    <property type="evidence" value="ECO:0007669"/>
    <property type="project" value="UniProtKB-KW"/>
</dbReference>
<dbReference type="InterPro" id="IPR020814">
    <property type="entry name" value="Ribosomal_S6_plastid/chlpt"/>
</dbReference>
<dbReference type="PANTHER" id="PTHR21011:SF1">
    <property type="entry name" value="SMALL RIBOSOMAL SUBUNIT PROTEIN BS6M"/>
    <property type="match status" value="1"/>
</dbReference>
<gene>
    <name evidence="4" type="primary">rpsF</name>
    <name evidence="5" type="ORF">I8U20_13410</name>
</gene>
<dbReference type="AlphaFoldDB" id="A0A8I1AAZ8"/>
<dbReference type="CDD" id="cd00473">
    <property type="entry name" value="bS6"/>
    <property type="match status" value="1"/>
</dbReference>
<dbReference type="EMBL" id="JAECVW010000013">
    <property type="protein sequence ID" value="MBH8596300.1"/>
    <property type="molecule type" value="Genomic_DNA"/>
</dbReference>
<accession>A0A8I1AAZ8</accession>
<dbReference type="GO" id="GO:0006412">
    <property type="term" value="P:translation"/>
    <property type="evidence" value="ECO:0007669"/>
    <property type="project" value="UniProtKB-UniRule"/>
</dbReference>
<keyword evidence="4" id="KW-0687">Ribonucleoprotein</keyword>
<evidence type="ECO:0000256" key="4">
    <source>
        <dbReference type="HAMAP-Rule" id="MF_00360"/>
    </source>
</evidence>
<evidence type="ECO:0000313" key="5">
    <source>
        <dbReference type="EMBL" id="MBH8596300.1"/>
    </source>
</evidence>
<evidence type="ECO:0000256" key="2">
    <source>
        <dbReference type="ARBA" id="ARBA00035104"/>
    </source>
</evidence>
<organism evidence="5 6">
    <name type="scientific">Thermoactinomyces intermedius</name>
    <dbReference type="NCBI Taxonomy" id="2024"/>
    <lineage>
        <taxon>Bacteria</taxon>
        <taxon>Bacillati</taxon>
        <taxon>Bacillota</taxon>
        <taxon>Bacilli</taxon>
        <taxon>Bacillales</taxon>
        <taxon>Thermoactinomycetaceae</taxon>
        <taxon>Thermoactinomyces</taxon>
    </lineage>
</organism>
<dbReference type="InterPro" id="IPR000529">
    <property type="entry name" value="Ribosomal_bS6"/>
</dbReference>
<keyword evidence="4 5" id="KW-0689">Ribosomal protein</keyword>
<dbReference type="InterPro" id="IPR035980">
    <property type="entry name" value="Ribosomal_bS6_sf"/>
</dbReference>
<dbReference type="RefSeq" id="WP_181732960.1">
    <property type="nucleotide sequence ID" value="NZ_JACEIR010000015.1"/>
</dbReference>
<dbReference type="GO" id="GO:0070181">
    <property type="term" value="F:small ribosomal subunit rRNA binding"/>
    <property type="evidence" value="ECO:0007669"/>
    <property type="project" value="TreeGrafter"/>
</dbReference>
<proteinExistence type="inferred from homology"/>
<evidence type="ECO:0000256" key="3">
    <source>
        <dbReference type="ARBA" id="ARBA00035294"/>
    </source>
</evidence>
<comment type="similarity">
    <text evidence="1 4">Belongs to the bacterial ribosomal protein bS6 family.</text>
</comment>
<dbReference type="HAMAP" id="MF_00360">
    <property type="entry name" value="Ribosomal_bS6"/>
    <property type="match status" value="1"/>
</dbReference>
<protein>
    <recommendedName>
        <fullName evidence="3 4">Small ribosomal subunit protein bS6</fullName>
    </recommendedName>
</protein>
<dbReference type="GO" id="GO:0003735">
    <property type="term" value="F:structural constituent of ribosome"/>
    <property type="evidence" value="ECO:0007669"/>
    <property type="project" value="InterPro"/>
</dbReference>
<dbReference type="NCBIfam" id="TIGR00166">
    <property type="entry name" value="S6"/>
    <property type="match status" value="1"/>
</dbReference>
<evidence type="ECO:0000256" key="1">
    <source>
        <dbReference type="ARBA" id="ARBA00009512"/>
    </source>
</evidence>
<dbReference type="PANTHER" id="PTHR21011">
    <property type="entry name" value="MITOCHONDRIAL 28S RIBOSOMAL PROTEIN S6"/>
    <property type="match status" value="1"/>
</dbReference>
<dbReference type="GO" id="GO:0005737">
    <property type="term" value="C:cytoplasm"/>
    <property type="evidence" value="ECO:0007669"/>
    <property type="project" value="UniProtKB-ARBA"/>
</dbReference>
<comment type="function">
    <text evidence="2 4">Binds together with bS18 to 16S ribosomal RNA.</text>
</comment>
<dbReference type="GO" id="GO:0005840">
    <property type="term" value="C:ribosome"/>
    <property type="evidence" value="ECO:0007669"/>
    <property type="project" value="UniProtKB-KW"/>
</dbReference>
<name>A0A8I1AAZ8_THEIN</name>
<reference evidence="5 6" key="1">
    <citation type="submission" date="2020-12" db="EMBL/GenBank/DDBJ databases">
        <title>WGS of Thermoactinomyces spp.</title>
        <authorList>
            <person name="Cheng K."/>
        </authorList>
    </citation>
    <scope>NUCLEOTIDE SEQUENCE [LARGE SCALE GENOMIC DNA]</scope>
    <source>
        <strain evidence="6">CICC 10671\DSM 43846</strain>
    </source>
</reference>
<keyword evidence="4" id="KW-0694">RNA-binding</keyword>
<keyword evidence="4" id="KW-0699">rRNA-binding</keyword>
<dbReference type="Gene3D" id="3.30.70.60">
    <property type="match status" value="1"/>
</dbReference>
<comment type="caution">
    <text evidence="5">The sequence shown here is derived from an EMBL/GenBank/DDBJ whole genome shotgun (WGS) entry which is preliminary data.</text>
</comment>
<dbReference type="Proteomes" id="UP000633619">
    <property type="component" value="Unassembled WGS sequence"/>
</dbReference>
<evidence type="ECO:0000313" key="6">
    <source>
        <dbReference type="Proteomes" id="UP000633619"/>
    </source>
</evidence>
<dbReference type="InterPro" id="IPR014717">
    <property type="entry name" value="Transl_elong_EF1B/ribsomal_bS6"/>
</dbReference>
<sequence>MQHSYEMMYIVRPDVDEETLQATREKVAQTIKANKGEITDTDDMGKRRFAYEINHYREGYYTVVNFQADAEVIDELDYTIRINDNILRHLIINVDEKK</sequence>
<dbReference type="Pfam" id="PF01250">
    <property type="entry name" value="Ribosomal_S6"/>
    <property type="match status" value="1"/>
</dbReference>
<keyword evidence="6" id="KW-1185">Reference proteome</keyword>